<name>A0ACB9YE27_PLABR</name>
<protein>
    <submittedName>
        <fullName evidence="1">EVP1</fullName>
    </submittedName>
</protein>
<reference evidence="1" key="1">
    <citation type="submission" date="2022-06" db="EMBL/GenBank/DDBJ databases">
        <title>The First Complete Genome of the Simian Malaria Parasite Plasmodium brasilianum.</title>
        <authorList>
            <person name="Bajic M."/>
            <person name="Ravishankar S."/>
        </authorList>
    </citation>
    <scope>NUCLEOTIDE SEQUENCE</scope>
    <source>
        <strain evidence="1">Bolivian I</strain>
    </source>
</reference>
<keyword evidence="2" id="KW-1185">Reference proteome</keyword>
<organism evidence="1 2">
    <name type="scientific">Plasmodium brasilianum</name>
    <dbReference type="NCBI Taxonomy" id="5824"/>
    <lineage>
        <taxon>Eukaryota</taxon>
        <taxon>Sar</taxon>
        <taxon>Alveolata</taxon>
        <taxon>Apicomplexa</taxon>
        <taxon>Aconoidasida</taxon>
        <taxon>Haemosporida</taxon>
        <taxon>Plasmodiidae</taxon>
        <taxon>Plasmodium</taxon>
        <taxon>Plasmodium (Plasmodium)</taxon>
    </lineage>
</organism>
<dbReference type="EMBL" id="CM043771">
    <property type="protein sequence ID" value="KAI4840682.1"/>
    <property type="molecule type" value="Genomic_DNA"/>
</dbReference>
<sequence length="492" mass="58519">MTIKKKIRFDNKVEKKQENRDSSNDEYYKNCNLCLGIIKFYNALGGKDYKLKSDAKIKMNNSRAYTKTNKKKDNNKEKFHIINTTSHDYDKKSYKKHYIRTITSGKNLVYYKNNDKHCACNCKEKKEILKSKGTLSKASSCASISSISDSSNMDYNKTDYDKVSSHLFGLSTLFYKEKIDIVNMSKKLTKDYLKCFKELSKSISDICENNFTHSYEEFIEIDNKMNPLNENKIEKYYYAYHRIVYTFLFFLHEILQKQDALQLSFESLPLYLQLDKQGLVENIMQTEPIINNLNEKNYKSTNNNATAERKKINEYLKQIHGDIKDYIKDLNEYLKLFFDYGNKEKLFNEPALFSYSLFFDYYVDILNKTLNLFNIHLKSTRHEQQEDQNPRNLVESLFSDNMYRLLLADKYMDSKYSNFIYLMLNIIDYFRVLIAAIMVYLNMRNIDSHFSDIEIGKIKFKDAMKFLTYFVKHQNVNRSIFKSQENKKQNVH</sequence>
<comment type="caution">
    <text evidence="1">The sequence shown here is derived from an EMBL/GenBank/DDBJ whole genome shotgun (WGS) entry which is preliminary data.</text>
</comment>
<evidence type="ECO:0000313" key="2">
    <source>
        <dbReference type="Proteomes" id="UP001056978"/>
    </source>
</evidence>
<evidence type="ECO:0000313" key="1">
    <source>
        <dbReference type="EMBL" id="KAI4840682.1"/>
    </source>
</evidence>
<proteinExistence type="predicted"/>
<accession>A0ACB9YE27</accession>
<gene>
    <name evidence="1" type="ORF">MKS88_000916</name>
</gene>
<dbReference type="Proteomes" id="UP001056978">
    <property type="component" value="Chromosome 3"/>
</dbReference>